<dbReference type="PANTHER" id="PTHR36504">
    <property type="entry name" value="LIPOPOLYSACCHARIDE EXPORT SYSTEM PROTEIN LPTA"/>
    <property type="match status" value="1"/>
</dbReference>
<dbReference type="GO" id="GO:0001530">
    <property type="term" value="F:lipopolysaccharide binding"/>
    <property type="evidence" value="ECO:0007669"/>
    <property type="project" value="InterPro"/>
</dbReference>
<feature type="chain" id="PRO_5031223758" evidence="4">
    <location>
        <begin position="23"/>
        <end position="177"/>
    </location>
</feature>
<evidence type="ECO:0000256" key="1">
    <source>
        <dbReference type="ARBA" id="ARBA00022448"/>
    </source>
</evidence>
<dbReference type="GO" id="GO:0015920">
    <property type="term" value="P:lipopolysaccharide transport"/>
    <property type="evidence" value="ECO:0007669"/>
    <property type="project" value="InterPro"/>
</dbReference>
<dbReference type="GO" id="GO:0030288">
    <property type="term" value="C:outer membrane-bounded periplasmic space"/>
    <property type="evidence" value="ECO:0007669"/>
    <property type="project" value="TreeGrafter"/>
</dbReference>
<proteinExistence type="predicted"/>
<dbReference type="AlphaFoldDB" id="A0A7Y0DUM0"/>
<comment type="caution">
    <text evidence="6">The sequence shown here is derived from an EMBL/GenBank/DDBJ whole genome shotgun (WGS) entry which is preliminary data.</text>
</comment>
<organism evidence="6 7">
    <name type="scientific">Pseudoalteromonas arctica</name>
    <dbReference type="NCBI Taxonomy" id="394751"/>
    <lineage>
        <taxon>Bacteria</taxon>
        <taxon>Pseudomonadati</taxon>
        <taxon>Pseudomonadota</taxon>
        <taxon>Gammaproteobacteria</taxon>
        <taxon>Alteromonadales</taxon>
        <taxon>Pseudoalteromonadaceae</taxon>
        <taxon>Pseudoalteromonas</taxon>
    </lineage>
</organism>
<dbReference type="NCBIfam" id="TIGR03002">
    <property type="entry name" value="outer_YhbN_LptA"/>
    <property type="match status" value="1"/>
</dbReference>
<evidence type="ECO:0000256" key="3">
    <source>
        <dbReference type="ARBA" id="ARBA00022764"/>
    </source>
</evidence>
<gene>
    <name evidence="6" type="primary">lptA</name>
    <name evidence="6" type="ORF">HHO47_14125</name>
</gene>
<feature type="domain" description="Organic solvent tolerance-like N-terminal" evidence="5">
    <location>
        <begin position="34"/>
        <end position="145"/>
    </location>
</feature>
<dbReference type="GO" id="GO:0017089">
    <property type="term" value="F:glycolipid transfer activity"/>
    <property type="evidence" value="ECO:0007669"/>
    <property type="project" value="TreeGrafter"/>
</dbReference>
<reference evidence="6" key="1">
    <citation type="submission" date="2020-04" db="EMBL/GenBank/DDBJ databases">
        <title>Genome Sequencing for Pseudoaltermonas arctica.</title>
        <authorList>
            <person name="Elkins N.S."/>
        </authorList>
    </citation>
    <scope>NUCLEOTIDE SEQUENCE [LARGE SCALE GENOMIC DNA]</scope>
    <source>
        <strain evidence="6">NEC-BIFX-2020_0012</strain>
    </source>
</reference>
<dbReference type="InterPro" id="IPR052037">
    <property type="entry name" value="LPS_export_LptA"/>
</dbReference>
<keyword evidence="3" id="KW-0574">Periplasm</keyword>
<dbReference type="InterPro" id="IPR014340">
    <property type="entry name" value="LptA"/>
</dbReference>
<dbReference type="EMBL" id="JABBMT010000025">
    <property type="protein sequence ID" value="NMM41923.1"/>
    <property type="molecule type" value="Genomic_DNA"/>
</dbReference>
<dbReference type="Gene3D" id="2.60.450.10">
    <property type="entry name" value="Lipopolysaccharide (LPS) transport protein A like domain"/>
    <property type="match status" value="1"/>
</dbReference>
<name>A0A7Y0DUM0_9GAMM</name>
<dbReference type="InterPro" id="IPR005653">
    <property type="entry name" value="OstA-like_N"/>
</dbReference>
<dbReference type="RefSeq" id="WP_169020873.1">
    <property type="nucleotide sequence ID" value="NZ_JABBMT010000025.1"/>
</dbReference>
<keyword evidence="2 4" id="KW-0732">Signal</keyword>
<dbReference type="PANTHER" id="PTHR36504:SF1">
    <property type="entry name" value="LIPOPOLYSACCHARIDE EXPORT SYSTEM PROTEIN LPTA"/>
    <property type="match status" value="1"/>
</dbReference>
<accession>A0A7Y0DUM0</accession>
<evidence type="ECO:0000256" key="4">
    <source>
        <dbReference type="SAM" id="SignalP"/>
    </source>
</evidence>
<dbReference type="Proteomes" id="UP000570493">
    <property type="component" value="Unassembled WGS sequence"/>
</dbReference>
<keyword evidence="7" id="KW-1185">Reference proteome</keyword>
<dbReference type="Pfam" id="PF03968">
    <property type="entry name" value="LptD_N"/>
    <property type="match status" value="1"/>
</dbReference>
<evidence type="ECO:0000259" key="5">
    <source>
        <dbReference type="Pfam" id="PF03968"/>
    </source>
</evidence>
<keyword evidence="1" id="KW-0813">Transport</keyword>
<evidence type="ECO:0000313" key="7">
    <source>
        <dbReference type="Proteomes" id="UP000570493"/>
    </source>
</evidence>
<sequence>MTNNFTHLLVIPSLFIAFASFAETASPPADQVSISAEKQLAQLKDNIGIFEKNVEITHGNRHIRADRLEVHEREDLGDNKQLLVATGSPAYFEEKQTDGTVMSASADEVRYDVATRYLTLIGNAQVTQAGQKINAKSITYDMDQQLISAEKGASSDDRVHTILVPANSKKTKSKGQP</sequence>
<feature type="signal peptide" evidence="4">
    <location>
        <begin position="1"/>
        <end position="22"/>
    </location>
</feature>
<dbReference type="GO" id="GO:0009279">
    <property type="term" value="C:cell outer membrane"/>
    <property type="evidence" value="ECO:0007669"/>
    <property type="project" value="TreeGrafter"/>
</dbReference>
<evidence type="ECO:0000313" key="6">
    <source>
        <dbReference type="EMBL" id="NMM41923.1"/>
    </source>
</evidence>
<evidence type="ECO:0000256" key="2">
    <source>
        <dbReference type="ARBA" id="ARBA00022729"/>
    </source>
</evidence>
<protein>
    <submittedName>
        <fullName evidence="6">Lipopolysaccharide transport periplasmic protein LptA</fullName>
    </submittedName>
</protein>